<dbReference type="EMBL" id="BMAO01001492">
    <property type="protein sequence ID" value="GFQ73838.1"/>
    <property type="molecule type" value="Genomic_DNA"/>
</dbReference>
<evidence type="ECO:0000313" key="1">
    <source>
        <dbReference type="EMBL" id="GFQ73838.1"/>
    </source>
</evidence>
<accession>A0A8X6F8P0</accession>
<gene>
    <name evidence="1" type="primary">AVEN_213555_1</name>
    <name evidence="1" type="ORF">TNCT_601891</name>
</gene>
<comment type="caution">
    <text evidence="1">The sequence shown here is derived from an EMBL/GenBank/DDBJ whole genome shotgun (WGS) entry which is preliminary data.</text>
</comment>
<reference evidence="1" key="1">
    <citation type="submission" date="2020-07" db="EMBL/GenBank/DDBJ databases">
        <title>Multicomponent nature underlies the extraordinary mechanical properties of spider dragline silk.</title>
        <authorList>
            <person name="Kono N."/>
            <person name="Nakamura H."/>
            <person name="Mori M."/>
            <person name="Yoshida Y."/>
            <person name="Ohtoshi R."/>
            <person name="Malay A.D."/>
            <person name="Moran D.A.P."/>
            <person name="Tomita M."/>
            <person name="Numata K."/>
            <person name="Arakawa K."/>
        </authorList>
    </citation>
    <scope>NUCLEOTIDE SEQUENCE</scope>
</reference>
<name>A0A8X6F8P0_TRICU</name>
<dbReference type="AlphaFoldDB" id="A0A8X6F8P0"/>
<dbReference type="OrthoDB" id="6433951at2759"/>
<proteinExistence type="predicted"/>
<dbReference type="Proteomes" id="UP000887116">
    <property type="component" value="Unassembled WGS sequence"/>
</dbReference>
<evidence type="ECO:0000313" key="2">
    <source>
        <dbReference type="Proteomes" id="UP000887116"/>
    </source>
</evidence>
<protein>
    <submittedName>
        <fullName evidence="1">Uncharacterized protein</fullName>
    </submittedName>
</protein>
<organism evidence="1 2">
    <name type="scientific">Trichonephila clavata</name>
    <name type="common">Joro spider</name>
    <name type="synonym">Nephila clavata</name>
    <dbReference type="NCBI Taxonomy" id="2740835"/>
    <lineage>
        <taxon>Eukaryota</taxon>
        <taxon>Metazoa</taxon>
        <taxon>Ecdysozoa</taxon>
        <taxon>Arthropoda</taxon>
        <taxon>Chelicerata</taxon>
        <taxon>Arachnida</taxon>
        <taxon>Araneae</taxon>
        <taxon>Araneomorphae</taxon>
        <taxon>Entelegynae</taxon>
        <taxon>Araneoidea</taxon>
        <taxon>Nephilidae</taxon>
        <taxon>Trichonephila</taxon>
    </lineage>
</organism>
<sequence length="93" mass="10688">MTVPMREEILRKANQLSRILESYQLCEDLSVDFDMENKGRYWVSGRPLTVEGVDSTPLYVEFTSKVFDFAFLKEQFQQNSPKIVIDCSNGGNS</sequence>
<keyword evidence="2" id="KW-1185">Reference proteome</keyword>